<name>A0A2R9SN10_9BACL</name>
<dbReference type="Proteomes" id="UP000003094">
    <property type="component" value="Unassembled WGS sequence"/>
</dbReference>
<evidence type="ECO:0000313" key="2">
    <source>
        <dbReference type="EMBL" id="EFU38742.1"/>
    </source>
</evidence>
<dbReference type="EMBL" id="ADHJ01000048">
    <property type="protein sequence ID" value="EFU38742.1"/>
    <property type="molecule type" value="Genomic_DNA"/>
</dbReference>
<protein>
    <submittedName>
        <fullName evidence="2">Uncharacterized protein</fullName>
    </submittedName>
</protein>
<evidence type="ECO:0000313" key="3">
    <source>
        <dbReference type="Proteomes" id="UP000003094"/>
    </source>
</evidence>
<keyword evidence="1" id="KW-0812">Transmembrane</keyword>
<comment type="caution">
    <text evidence="2">The sequence shown here is derived from an EMBL/GenBank/DDBJ whole genome shotgun (WGS) entry which is preliminary data.</text>
</comment>
<keyword evidence="3" id="KW-1185">Reference proteome</keyword>
<feature type="transmembrane region" description="Helical" evidence="1">
    <location>
        <begin position="6"/>
        <end position="28"/>
    </location>
</feature>
<reference evidence="2 3" key="1">
    <citation type="journal article" date="2010" name="BMC Genomics">
        <title>Genome sequence of the pattern forming Paenibacillus vortex bacterium reveals potential for thriving in complex environments.</title>
        <authorList>
            <person name="Sirota-Madi A."/>
            <person name="Olender T."/>
            <person name="Helman Y."/>
            <person name="Ingham C."/>
            <person name="Brainis I."/>
            <person name="Roth D."/>
            <person name="Hagi E."/>
            <person name="Brodsky L."/>
            <person name="Leshkowitz D."/>
            <person name="Galatenko V."/>
            <person name="Nikolaev V."/>
            <person name="Mugasimangalam R.C."/>
            <person name="Bransburg-Zabary S."/>
            <person name="Gutnick D.L."/>
            <person name="Lancet D."/>
            <person name="Ben-Jacob E."/>
        </authorList>
    </citation>
    <scope>NUCLEOTIDE SEQUENCE [LARGE SCALE GENOMIC DNA]</scope>
    <source>
        <strain evidence="2 3">V453</strain>
    </source>
</reference>
<keyword evidence="1" id="KW-0472">Membrane</keyword>
<accession>A0A2R9SN10</accession>
<gene>
    <name evidence="2" type="ORF">PVOR_28339</name>
</gene>
<organism evidence="2 3">
    <name type="scientific">Paenibacillus vortex V453</name>
    <dbReference type="NCBI Taxonomy" id="715225"/>
    <lineage>
        <taxon>Bacteria</taxon>
        <taxon>Bacillati</taxon>
        <taxon>Bacillota</taxon>
        <taxon>Bacilli</taxon>
        <taxon>Bacillales</taxon>
        <taxon>Paenibacillaceae</taxon>
        <taxon>Paenibacillus</taxon>
    </lineage>
</organism>
<dbReference type="KEGG" id="pvo:PVOR_28339"/>
<dbReference type="AlphaFoldDB" id="A0A2R9SN10"/>
<proteinExistence type="predicted"/>
<evidence type="ECO:0000256" key="1">
    <source>
        <dbReference type="SAM" id="Phobius"/>
    </source>
</evidence>
<keyword evidence="1" id="KW-1133">Transmembrane helix</keyword>
<sequence>MNDKQAIAWSVACLLFIAVAVTTAYILIPTNT</sequence>